<dbReference type="PANTHER" id="PTHR21646:SF46">
    <property type="entry name" value="UBIQUITIN CARBOXYL-TERMINAL HYDROLASE"/>
    <property type="match status" value="1"/>
</dbReference>
<dbReference type="InterPro" id="IPR028889">
    <property type="entry name" value="USP"/>
</dbReference>
<dbReference type="SUPFAM" id="SSF54001">
    <property type="entry name" value="Cysteine proteinases"/>
    <property type="match status" value="1"/>
</dbReference>
<feature type="domain" description="USP" evidence="3">
    <location>
        <begin position="1"/>
        <end position="283"/>
    </location>
</feature>
<dbReference type="EMBL" id="JBFDAA010000013">
    <property type="protein sequence ID" value="KAL1122933.1"/>
    <property type="molecule type" value="Genomic_DNA"/>
</dbReference>
<dbReference type="Proteomes" id="UP001558652">
    <property type="component" value="Unassembled WGS sequence"/>
</dbReference>
<evidence type="ECO:0000313" key="4">
    <source>
        <dbReference type="EMBL" id="KAL1122933.1"/>
    </source>
</evidence>
<dbReference type="PROSITE" id="PS50235">
    <property type="entry name" value="USP_3"/>
    <property type="match status" value="1"/>
</dbReference>
<dbReference type="PROSITE" id="PS00973">
    <property type="entry name" value="USP_2"/>
    <property type="match status" value="1"/>
</dbReference>
<accession>A0ABD0YT09</accession>
<name>A0ABD0YT09_9HEMI</name>
<evidence type="ECO:0000259" key="3">
    <source>
        <dbReference type="PROSITE" id="PS50235"/>
    </source>
</evidence>
<comment type="catalytic activity">
    <reaction evidence="1">
        <text>Thiol-dependent hydrolysis of ester, thioester, amide, peptide and isopeptide bonds formed by the C-terminal Gly of ubiquitin (a 76-residue protein attached to proteins as an intracellular targeting signal).</text>
        <dbReference type="EC" id="3.4.19.12"/>
    </reaction>
</comment>
<sequence length="283" mass="32453">MNSILQCLSNTEALVKELINLNKPALNYQSKTKGMVALEVIQTLRSMWSGDIRVYSIKDLKALMGNMKDIFKGTSHQDSNEFLIILLEYLHEDLNVHNSLTSLSGAEESTGEKAWGEFRRKNSSVIQRLFYGQQKSTVTCSTCQHSSVTFEPFFNLFVPIPSTSDKVTLHDCIQLYMSGENITGWKCPKCHGERNATKKFDISKLPPVLIIALKRFTQENDSWLHKKENVVMYPVQDLDMRRFTVRDSEQRYTNYDLYAVSTHSGTLKSGHYKAICKNYLTRK</sequence>
<evidence type="ECO:0000256" key="2">
    <source>
        <dbReference type="ARBA" id="ARBA00012759"/>
    </source>
</evidence>
<dbReference type="Pfam" id="PF00443">
    <property type="entry name" value="UCH"/>
    <property type="match status" value="1"/>
</dbReference>
<protein>
    <recommendedName>
        <fullName evidence="2">ubiquitinyl hydrolase 1</fullName>
        <ecNumber evidence="2">3.4.19.12</ecNumber>
    </recommendedName>
</protein>
<dbReference type="InterPro" id="IPR038765">
    <property type="entry name" value="Papain-like_cys_pep_sf"/>
</dbReference>
<evidence type="ECO:0000256" key="1">
    <source>
        <dbReference type="ARBA" id="ARBA00000707"/>
    </source>
</evidence>
<dbReference type="CDD" id="cd02674">
    <property type="entry name" value="Peptidase_C19R"/>
    <property type="match status" value="1"/>
</dbReference>
<dbReference type="InterPro" id="IPR001394">
    <property type="entry name" value="Peptidase_C19_UCH"/>
</dbReference>
<dbReference type="InterPro" id="IPR018200">
    <property type="entry name" value="USP_CS"/>
</dbReference>
<proteinExistence type="predicted"/>
<dbReference type="GO" id="GO:0004843">
    <property type="term" value="F:cysteine-type deubiquitinase activity"/>
    <property type="evidence" value="ECO:0007669"/>
    <property type="project" value="UniProtKB-EC"/>
</dbReference>
<dbReference type="PANTHER" id="PTHR21646">
    <property type="entry name" value="UBIQUITIN CARBOXYL-TERMINAL HYDROLASE"/>
    <property type="match status" value="1"/>
</dbReference>
<keyword evidence="5" id="KW-1185">Reference proteome</keyword>
<evidence type="ECO:0000313" key="5">
    <source>
        <dbReference type="Proteomes" id="UP001558652"/>
    </source>
</evidence>
<comment type="caution">
    <text evidence="4">The sequence shown here is derived from an EMBL/GenBank/DDBJ whole genome shotgun (WGS) entry which is preliminary data.</text>
</comment>
<dbReference type="InterPro" id="IPR050185">
    <property type="entry name" value="Ub_carboxyl-term_hydrolase"/>
</dbReference>
<dbReference type="Gene3D" id="3.90.70.10">
    <property type="entry name" value="Cysteine proteinases"/>
    <property type="match status" value="1"/>
</dbReference>
<gene>
    <name evidence="4" type="ORF">AAG570_003258</name>
</gene>
<organism evidence="4 5">
    <name type="scientific">Ranatra chinensis</name>
    <dbReference type="NCBI Taxonomy" id="642074"/>
    <lineage>
        <taxon>Eukaryota</taxon>
        <taxon>Metazoa</taxon>
        <taxon>Ecdysozoa</taxon>
        <taxon>Arthropoda</taxon>
        <taxon>Hexapoda</taxon>
        <taxon>Insecta</taxon>
        <taxon>Pterygota</taxon>
        <taxon>Neoptera</taxon>
        <taxon>Paraneoptera</taxon>
        <taxon>Hemiptera</taxon>
        <taxon>Heteroptera</taxon>
        <taxon>Panheteroptera</taxon>
        <taxon>Nepomorpha</taxon>
        <taxon>Nepidae</taxon>
        <taxon>Ranatrinae</taxon>
        <taxon>Ranatra</taxon>
    </lineage>
</organism>
<reference evidence="4 5" key="1">
    <citation type="submission" date="2024-07" db="EMBL/GenBank/DDBJ databases">
        <title>Chromosome-level genome assembly of the water stick insect Ranatra chinensis (Heteroptera: Nepidae).</title>
        <authorList>
            <person name="Liu X."/>
        </authorList>
    </citation>
    <scope>NUCLEOTIDE SEQUENCE [LARGE SCALE GENOMIC DNA]</scope>
    <source>
        <strain evidence="4">Cailab_2021Rc</strain>
        <tissue evidence="4">Muscle</tissue>
    </source>
</reference>
<dbReference type="AlphaFoldDB" id="A0ABD0YT09"/>
<dbReference type="EC" id="3.4.19.12" evidence="2"/>